<dbReference type="OrthoDB" id="530475at2"/>
<protein>
    <submittedName>
        <fullName evidence="1">Phosphonate C-P lyase system protein PhnG</fullName>
    </submittedName>
</protein>
<dbReference type="GO" id="GO:0015716">
    <property type="term" value="P:organic phosphonate transport"/>
    <property type="evidence" value="ECO:0007669"/>
    <property type="project" value="InterPro"/>
</dbReference>
<comment type="caution">
    <text evidence="1">The sequence shown here is derived from an EMBL/GenBank/DDBJ whole genome shotgun (WGS) entry which is preliminary data.</text>
</comment>
<keyword evidence="1" id="KW-0456">Lyase</keyword>
<sequence>MTTAGPEVGSGGGRSARLALLARAEPAELGAAWERLRPLPDYRLLRPGETGLVMVRGRAGATGRQFNLGEVTVSRASARLEDGRVGHGYLLGRRRRCAERIAVLDALLQADGPQRADLEELLATVRARLEGERTRTARRAAATRVEFFTMAREGGA</sequence>
<keyword evidence="2" id="KW-1185">Reference proteome</keyword>
<dbReference type="GO" id="GO:0016829">
    <property type="term" value="F:lyase activity"/>
    <property type="evidence" value="ECO:0007669"/>
    <property type="project" value="UniProtKB-KW"/>
</dbReference>
<dbReference type="GO" id="GO:0019634">
    <property type="term" value="P:organic phosphonate metabolic process"/>
    <property type="evidence" value="ECO:0007669"/>
    <property type="project" value="InterPro"/>
</dbReference>
<evidence type="ECO:0000313" key="2">
    <source>
        <dbReference type="Proteomes" id="UP000245474"/>
    </source>
</evidence>
<proteinExistence type="predicted"/>
<dbReference type="RefSeq" id="WP_109680153.1">
    <property type="nucleotide sequence ID" value="NZ_CP086615.1"/>
</dbReference>
<dbReference type="AlphaFoldDB" id="A0A2U2MWH0"/>
<dbReference type="Pfam" id="PF06754">
    <property type="entry name" value="PhnG"/>
    <property type="match status" value="1"/>
</dbReference>
<reference evidence="1 2" key="1">
    <citation type="submission" date="2018-05" db="EMBL/GenBank/DDBJ databases">
        <title>Spiribacter halobius sp. nov., a moderately halophilic bacterium isolated from marine solar saltern.</title>
        <authorList>
            <person name="Zheng W.-S."/>
            <person name="Lu D.-C."/>
            <person name="Du Z.-J."/>
        </authorList>
    </citation>
    <scope>NUCLEOTIDE SEQUENCE [LARGE SCALE GENOMIC DNA]</scope>
    <source>
        <strain evidence="1 2">E85</strain>
    </source>
</reference>
<dbReference type="InterPro" id="IPR009609">
    <property type="entry name" value="Phosphonate_metab_PhnG"/>
</dbReference>
<name>A0A2U2MWH0_9GAMM</name>
<evidence type="ECO:0000313" key="1">
    <source>
        <dbReference type="EMBL" id="PWG61209.1"/>
    </source>
</evidence>
<organism evidence="1 2">
    <name type="scientific">Sediminicurvatus halobius</name>
    <dbReference type="NCBI Taxonomy" id="2182432"/>
    <lineage>
        <taxon>Bacteria</taxon>
        <taxon>Pseudomonadati</taxon>
        <taxon>Pseudomonadota</taxon>
        <taxon>Gammaproteobacteria</taxon>
        <taxon>Chromatiales</taxon>
        <taxon>Ectothiorhodospiraceae</taxon>
        <taxon>Sediminicurvatus</taxon>
    </lineage>
</organism>
<dbReference type="NCBIfam" id="TIGR03293">
    <property type="entry name" value="PhnG_redo"/>
    <property type="match status" value="1"/>
</dbReference>
<accession>A0A2U2MWH0</accession>
<gene>
    <name evidence="1" type="primary">phnG</name>
    <name evidence="1" type="ORF">DEM34_17665</name>
</gene>
<dbReference type="Proteomes" id="UP000245474">
    <property type="component" value="Unassembled WGS sequence"/>
</dbReference>
<dbReference type="EMBL" id="QFFI01000044">
    <property type="protein sequence ID" value="PWG61209.1"/>
    <property type="molecule type" value="Genomic_DNA"/>
</dbReference>